<dbReference type="InterPro" id="IPR015943">
    <property type="entry name" value="WD40/YVTN_repeat-like_dom_sf"/>
</dbReference>
<reference evidence="4" key="1">
    <citation type="submission" date="2016-10" db="EMBL/GenBank/DDBJ databases">
        <authorList>
            <person name="Varghese N."/>
            <person name="Submissions S."/>
        </authorList>
    </citation>
    <scope>NUCLEOTIDE SEQUENCE [LARGE SCALE GENOMIC DNA]</scope>
    <source>
        <strain evidence="4">CGMCC 4.6856</strain>
    </source>
</reference>
<proteinExistence type="inferred from homology"/>
<dbReference type="AlphaFoldDB" id="A0A1H9GV39"/>
<name>A0A1H9GV39_9ACTN</name>
<evidence type="ECO:0000256" key="2">
    <source>
        <dbReference type="SAM" id="MobiDB-lite"/>
    </source>
</evidence>
<organism evidence="3 4">
    <name type="scientific">Microlunatus flavus</name>
    <dbReference type="NCBI Taxonomy" id="1036181"/>
    <lineage>
        <taxon>Bacteria</taxon>
        <taxon>Bacillati</taxon>
        <taxon>Actinomycetota</taxon>
        <taxon>Actinomycetes</taxon>
        <taxon>Propionibacteriales</taxon>
        <taxon>Propionibacteriaceae</taxon>
        <taxon>Microlunatus</taxon>
    </lineage>
</organism>
<feature type="region of interest" description="Disordered" evidence="2">
    <location>
        <begin position="152"/>
        <end position="172"/>
    </location>
</feature>
<dbReference type="SUPFAM" id="SSF51004">
    <property type="entry name" value="C-terminal (heme d1) domain of cytochrome cd1-nitrite reductase"/>
    <property type="match status" value="1"/>
</dbReference>
<dbReference type="EMBL" id="FOFA01000004">
    <property type="protein sequence ID" value="SEQ53853.1"/>
    <property type="molecule type" value="Genomic_DNA"/>
</dbReference>
<dbReference type="STRING" id="1036181.SAMN05421756_10412"/>
<evidence type="ECO:0000313" key="4">
    <source>
        <dbReference type="Proteomes" id="UP000198504"/>
    </source>
</evidence>
<dbReference type="GO" id="GO:0017057">
    <property type="term" value="F:6-phosphogluconolactonase activity"/>
    <property type="evidence" value="ECO:0007669"/>
    <property type="project" value="TreeGrafter"/>
</dbReference>
<evidence type="ECO:0000256" key="1">
    <source>
        <dbReference type="ARBA" id="ARBA00005564"/>
    </source>
</evidence>
<comment type="similarity">
    <text evidence="1">Belongs to the cycloisomerase 2 family.</text>
</comment>
<gene>
    <name evidence="3" type="ORF">SAMN05421756_10412</name>
</gene>
<protein>
    <submittedName>
        <fullName evidence="3">6-phosphogluconolactonase, cycloisomerase 2 family</fullName>
    </submittedName>
</protein>
<sequence>MTDRAASASVPSPRAALPARVVVGTYSVGPEGDAADSGTGLVVLDLDAHATDGPAYARAGHEALVSPTWVVPHPHRPWLVSVGESDPSEVVCSGLDEDGRLTVLGRRTTGGDGACHLAVDDGGRWVVVAHYGSGTVETFRLDEDGGLTGPVARRALDGPTGPDEERQDRSHAHQVVLDPRRLGEVLVCDLGTDRVHRLRLDDEGGLSEAAAPVVLPPGSGPRHLVVDGDLLVVACELACELRVLRRTEDGWAPSAAARTTSSAAAAGGSGREGGAERGTAPSGPVLVSGLQVADDLVLVATRGADVVTAFRLDRDAGTLTRLAEVSTQGHHPRDLVLADGLVWVANQWSDEVVALGLDAVLEGREAPSAVRVAVPRPARVLLLDGRSSQHGVAGRER</sequence>
<keyword evidence="4" id="KW-1185">Reference proteome</keyword>
<dbReference type="InterPro" id="IPR050282">
    <property type="entry name" value="Cycloisomerase_2"/>
</dbReference>
<dbReference type="GO" id="GO:0016853">
    <property type="term" value="F:isomerase activity"/>
    <property type="evidence" value="ECO:0007669"/>
    <property type="project" value="UniProtKB-KW"/>
</dbReference>
<dbReference type="Pfam" id="PF10282">
    <property type="entry name" value="Lactonase"/>
    <property type="match status" value="1"/>
</dbReference>
<dbReference type="InterPro" id="IPR019405">
    <property type="entry name" value="Lactonase_7-beta_prop"/>
</dbReference>
<feature type="compositionally biased region" description="Low complexity" evidence="2">
    <location>
        <begin position="255"/>
        <end position="266"/>
    </location>
</feature>
<evidence type="ECO:0000313" key="3">
    <source>
        <dbReference type="EMBL" id="SEQ53853.1"/>
    </source>
</evidence>
<dbReference type="PANTHER" id="PTHR30344">
    <property type="entry name" value="6-PHOSPHOGLUCONOLACTONASE-RELATED"/>
    <property type="match status" value="1"/>
</dbReference>
<dbReference type="PANTHER" id="PTHR30344:SF1">
    <property type="entry name" value="6-PHOSPHOGLUCONOLACTONASE"/>
    <property type="match status" value="1"/>
</dbReference>
<dbReference type="Proteomes" id="UP000198504">
    <property type="component" value="Unassembled WGS sequence"/>
</dbReference>
<dbReference type="RefSeq" id="WP_091179780.1">
    <property type="nucleotide sequence ID" value="NZ_FOFA01000004.1"/>
</dbReference>
<dbReference type="Gene3D" id="2.130.10.10">
    <property type="entry name" value="YVTN repeat-like/Quinoprotein amine dehydrogenase"/>
    <property type="match status" value="1"/>
</dbReference>
<feature type="region of interest" description="Disordered" evidence="2">
    <location>
        <begin position="252"/>
        <end position="282"/>
    </location>
</feature>
<dbReference type="OrthoDB" id="9790815at2"/>
<accession>A0A1H9GV39</accession>
<dbReference type="InterPro" id="IPR011048">
    <property type="entry name" value="Haem_d1_sf"/>
</dbReference>
<keyword evidence="3" id="KW-0413">Isomerase</keyword>